<comment type="caution">
    <text evidence="5">The sequence shown here is derived from an EMBL/GenBank/DDBJ whole genome shotgun (WGS) entry which is preliminary data.</text>
</comment>
<evidence type="ECO:0000256" key="3">
    <source>
        <dbReference type="ARBA" id="ARBA00022840"/>
    </source>
</evidence>
<evidence type="ECO:0000256" key="2">
    <source>
        <dbReference type="ARBA" id="ARBA00022741"/>
    </source>
</evidence>
<proteinExistence type="inferred from homology"/>
<dbReference type="Pfam" id="PF00582">
    <property type="entry name" value="Usp"/>
    <property type="match status" value="2"/>
</dbReference>
<evidence type="ECO:0000313" key="6">
    <source>
        <dbReference type="Proteomes" id="UP000465302"/>
    </source>
</evidence>
<accession>A0A7I9VYD8</accession>
<keyword evidence="3" id="KW-0067">ATP-binding</keyword>
<dbReference type="Proteomes" id="UP000465302">
    <property type="component" value="Unassembled WGS sequence"/>
</dbReference>
<protein>
    <submittedName>
        <fullName evidence="5">Universal stress protein</fullName>
    </submittedName>
</protein>
<name>A0A7I9VYD8_MYCAG</name>
<comment type="similarity">
    <text evidence="1">Belongs to the universal stress protein A family.</text>
</comment>
<sequence>MPRDFSLCVTDGCSTIIGIMGSRADGVVVGVDESDGALNAARWAGVVAARLGKTLHIVHGLGNVGHQLTGTVAAIRAAATVSQRDSAETIVRSAVAAVHSQSPDLKVTALSTDMPVVDILLQLTNTARMIVVGGSHVTAAGALFLGSTTLAVATRASCPVVAWRGQNTAPTDQPIVVGVDESPSCTSALENAFEFAERFGVKLAAVHAWRMRCAVGGVSNPLLIDWDLVATAVRRQLTDRVDRHSQRHPDVEVSCNLETSDPSSALLNQIDLDGAQLVVVGNRGRNTLTSAVLGSTTLNLLHHSPVPVMICRAPQ</sequence>
<dbReference type="GO" id="GO:0005524">
    <property type="term" value="F:ATP binding"/>
    <property type="evidence" value="ECO:0007669"/>
    <property type="project" value="UniProtKB-KW"/>
</dbReference>
<dbReference type="SUPFAM" id="SSF52402">
    <property type="entry name" value="Adenine nucleotide alpha hydrolases-like"/>
    <property type="match status" value="2"/>
</dbReference>
<dbReference type="Gene3D" id="3.40.50.620">
    <property type="entry name" value="HUPs"/>
    <property type="match status" value="2"/>
</dbReference>
<dbReference type="EMBL" id="BLKS01000001">
    <property type="protein sequence ID" value="GFG50340.1"/>
    <property type="molecule type" value="Genomic_DNA"/>
</dbReference>
<dbReference type="PRINTS" id="PR01438">
    <property type="entry name" value="UNVRSLSTRESS"/>
</dbReference>
<dbReference type="AlphaFoldDB" id="A0A7I9VYD8"/>
<dbReference type="PANTHER" id="PTHR46268:SF27">
    <property type="entry name" value="UNIVERSAL STRESS PROTEIN RV2623"/>
    <property type="match status" value="1"/>
</dbReference>
<feature type="domain" description="UspA" evidence="4">
    <location>
        <begin position="174"/>
        <end position="312"/>
    </location>
</feature>
<dbReference type="InterPro" id="IPR014729">
    <property type="entry name" value="Rossmann-like_a/b/a_fold"/>
</dbReference>
<dbReference type="InterPro" id="IPR006015">
    <property type="entry name" value="Universal_stress_UspA"/>
</dbReference>
<evidence type="ECO:0000313" key="5">
    <source>
        <dbReference type="EMBL" id="GFG50340.1"/>
    </source>
</evidence>
<organism evidence="5 6">
    <name type="scientific">Mycolicibacterium agri</name>
    <name type="common">Mycobacterium agri</name>
    <dbReference type="NCBI Taxonomy" id="36811"/>
    <lineage>
        <taxon>Bacteria</taxon>
        <taxon>Bacillati</taxon>
        <taxon>Actinomycetota</taxon>
        <taxon>Actinomycetes</taxon>
        <taxon>Mycobacteriales</taxon>
        <taxon>Mycobacteriaceae</taxon>
        <taxon>Mycolicibacterium</taxon>
    </lineage>
</organism>
<keyword evidence="2" id="KW-0547">Nucleotide-binding</keyword>
<dbReference type="InterPro" id="IPR006016">
    <property type="entry name" value="UspA"/>
</dbReference>
<dbReference type="PANTHER" id="PTHR46268">
    <property type="entry name" value="STRESS RESPONSE PROTEIN NHAX"/>
    <property type="match status" value="1"/>
</dbReference>
<reference evidence="5 6" key="1">
    <citation type="journal article" date="2019" name="Emerg. Microbes Infect.">
        <title>Comprehensive subspecies identification of 175 nontuberculous mycobacteria species based on 7547 genomic profiles.</title>
        <authorList>
            <person name="Matsumoto Y."/>
            <person name="Kinjo T."/>
            <person name="Motooka D."/>
            <person name="Nabeya D."/>
            <person name="Jung N."/>
            <person name="Uechi K."/>
            <person name="Horii T."/>
            <person name="Iida T."/>
            <person name="Fujita J."/>
            <person name="Nakamura S."/>
        </authorList>
    </citation>
    <scope>NUCLEOTIDE SEQUENCE [LARGE SCALE GENOMIC DNA]</scope>
    <source>
        <strain evidence="5 6">JCM 6377</strain>
    </source>
</reference>
<gene>
    <name evidence="5" type="ORF">MAGR_17810</name>
</gene>
<evidence type="ECO:0000259" key="4">
    <source>
        <dbReference type="Pfam" id="PF00582"/>
    </source>
</evidence>
<evidence type="ECO:0000256" key="1">
    <source>
        <dbReference type="ARBA" id="ARBA00008791"/>
    </source>
</evidence>
<feature type="domain" description="UspA" evidence="4">
    <location>
        <begin position="27"/>
        <end position="162"/>
    </location>
</feature>